<proteinExistence type="predicted"/>
<evidence type="ECO:0000313" key="2">
    <source>
        <dbReference type="Proteomes" id="UP000193920"/>
    </source>
</evidence>
<organism evidence="1 2">
    <name type="scientific">Neocallimastix californiae</name>
    <dbReference type="NCBI Taxonomy" id="1754190"/>
    <lineage>
        <taxon>Eukaryota</taxon>
        <taxon>Fungi</taxon>
        <taxon>Fungi incertae sedis</taxon>
        <taxon>Chytridiomycota</taxon>
        <taxon>Chytridiomycota incertae sedis</taxon>
        <taxon>Neocallimastigomycetes</taxon>
        <taxon>Neocallimastigales</taxon>
        <taxon>Neocallimastigaceae</taxon>
        <taxon>Neocallimastix</taxon>
    </lineage>
</organism>
<dbReference type="AlphaFoldDB" id="A0A1Y2B057"/>
<keyword evidence="2" id="KW-1185">Reference proteome</keyword>
<gene>
    <name evidence="1" type="ORF">LY90DRAFT_513188</name>
</gene>
<protein>
    <submittedName>
        <fullName evidence="1">Uncharacterized protein</fullName>
    </submittedName>
</protein>
<sequence length="126" mass="15295">MYNNIYIHIIYVLYSYVRNITVNSKNISENYIQEYSNNDIPKDTISMDNTNYRYNYYCRDNNCISFINDNSKIYIEFPDENGNIKKYILKTCPYEDIFFQNKECPKFRKNENSEGLDYIYYTCNSD</sequence>
<evidence type="ECO:0000313" key="1">
    <source>
        <dbReference type="EMBL" id="ORY28228.1"/>
    </source>
</evidence>
<dbReference type="EMBL" id="MCOG01000187">
    <property type="protein sequence ID" value="ORY28228.1"/>
    <property type="molecule type" value="Genomic_DNA"/>
</dbReference>
<comment type="caution">
    <text evidence="1">The sequence shown here is derived from an EMBL/GenBank/DDBJ whole genome shotgun (WGS) entry which is preliminary data.</text>
</comment>
<name>A0A1Y2B057_9FUNG</name>
<accession>A0A1Y2B057</accession>
<reference evidence="1 2" key="1">
    <citation type="submission" date="2016-08" db="EMBL/GenBank/DDBJ databases">
        <title>A Parts List for Fungal Cellulosomes Revealed by Comparative Genomics.</title>
        <authorList>
            <consortium name="DOE Joint Genome Institute"/>
            <person name="Haitjema C.H."/>
            <person name="Gilmore S.P."/>
            <person name="Henske J.K."/>
            <person name="Solomon K.V."/>
            <person name="De Groot R."/>
            <person name="Kuo A."/>
            <person name="Mondo S.J."/>
            <person name="Salamov A.A."/>
            <person name="Labutti K."/>
            <person name="Zhao Z."/>
            <person name="Chiniquy J."/>
            <person name="Barry K."/>
            <person name="Brewer H.M."/>
            <person name="Purvine S.O."/>
            <person name="Wright A.T."/>
            <person name="Boxma B."/>
            <person name="Van Alen T."/>
            <person name="Hackstein J.H."/>
            <person name="Baker S.E."/>
            <person name="Grigoriev I.V."/>
            <person name="O'Malley M.A."/>
        </authorList>
    </citation>
    <scope>NUCLEOTIDE SEQUENCE [LARGE SCALE GENOMIC DNA]</scope>
    <source>
        <strain evidence="1 2">G1</strain>
    </source>
</reference>
<dbReference type="Proteomes" id="UP000193920">
    <property type="component" value="Unassembled WGS sequence"/>
</dbReference>